<name>A0A7W7WC40_9ACTN</name>
<sequence>MVDDLPEDLPHVVFGEEHEQSVSHHHHHHGSVARDLLEPVRIDDRRADRAVLRVFGVKPVGDLDDVRKIHVIPPGMPRFPRTTGGTGLRGISPVSPTGGRTDSPATSARVSVDP</sequence>
<dbReference type="AlphaFoldDB" id="A0A7W7WC40"/>
<evidence type="ECO:0000256" key="1">
    <source>
        <dbReference type="SAM" id="MobiDB-lite"/>
    </source>
</evidence>
<feature type="region of interest" description="Disordered" evidence="1">
    <location>
        <begin position="74"/>
        <end position="114"/>
    </location>
</feature>
<comment type="caution">
    <text evidence="2">The sequence shown here is derived from an EMBL/GenBank/DDBJ whole genome shotgun (WGS) entry which is preliminary data.</text>
</comment>
<protein>
    <submittedName>
        <fullName evidence="2">Uncharacterized protein</fullName>
    </submittedName>
</protein>
<feature type="region of interest" description="Disordered" evidence="1">
    <location>
        <begin position="1"/>
        <end position="33"/>
    </location>
</feature>
<gene>
    <name evidence="2" type="ORF">FHR32_005312</name>
</gene>
<evidence type="ECO:0000313" key="2">
    <source>
        <dbReference type="EMBL" id="MBB4940935.1"/>
    </source>
</evidence>
<dbReference type="RefSeq" id="WP_184757061.1">
    <property type="nucleotide sequence ID" value="NZ_BAABEK010000004.1"/>
</dbReference>
<dbReference type="Proteomes" id="UP000534286">
    <property type="component" value="Unassembled WGS sequence"/>
</dbReference>
<feature type="compositionally biased region" description="Basic and acidic residues" evidence="1">
    <location>
        <begin position="8"/>
        <end position="22"/>
    </location>
</feature>
<organism evidence="2 3">
    <name type="scientific">Streptosporangium album</name>
    <dbReference type="NCBI Taxonomy" id="47479"/>
    <lineage>
        <taxon>Bacteria</taxon>
        <taxon>Bacillati</taxon>
        <taxon>Actinomycetota</taxon>
        <taxon>Actinomycetes</taxon>
        <taxon>Streptosporangiales</taxon>
        <taxon>Streptosporangiaceae</taxon>
        <taxon>Streptosporangium</taxon>
    </lineage>
</organism>
<feature type="compositionally biased region" description="Polar residues" evidence="1">
    <location>
        <begin position="94"/>
        <end position="114"/>
    </location>
</feature>
<dbReference type="EMBL" id="JACHJU010000002">
    <property type="protein sequence ID" value="MBB4940935.1"/>
    <property type="molecule type" value="Genomic_DNA"/>
</dbReference>
<evidence type="ECO:0000313" key="3">
    <source>
        <dbReference type="Proteomes" id="UP000534286"/>
    </source>
</evidence>
<reference evidence="2 3" key="1">
    <citation type="submission" date="2020-08" db="EMBL/GenBank/DDBJ databases">
        <title>Sequencing the genomes of 1000 actinobacteria strains.</title>
        <authorList>
            <person name="Klenk H.-P."/>
        </authorList>
    </citation>
    <scope>NUCLEOTIDE SEQUENCE [LARGE SCALE GENOMIC DNA]</scope>
    <source>
        <strain evidence="2 3">DSM 43023</strain>
    </source>
</reference>
<keyword evidence="3" id="KW-1185">Reference proteome</keyword>
<proteinExistence type="predicted"/>
<accession>A0A7W7WC40</accession>